<evidence type="ECO:0000259" key="2">
    <source>
        <dbReference type="Pfam" id="PF01243"/>
    </source>
</evidence>
<proteinExistence type="predicted"/>
<dbReference type="SUPFAM" id="SSF50475">
    <property type="entry name" value="FMN-binding split barrel"/>
    <property type="match status" value="1"/>
</dbReference>
<dbReference type="Gene3D" id="2.30.110.10">
    <property type="entry name" value="Electron Transport, Fmn-binding Protein, Chain A"/>
    <property type="match status" value="1"/>
</dbReference>
<dbReference type="InterPro" id="IPR052019">
    <property type="entry name" value="F420H2_bilvrd_red/Heme_oxyg"/>
</dbReference>
<evidence type="ECO:0000313" key="4">
    <source>
        <dbReference type="Proteomes" id="UP000467124"/>
    </source>
</evidence>
<comment type="caution">
    <text evidence="3">The sequence shown here is derived from an EMBL/GenBank/DDBJ whole genome shotgun (WGS) entry which is preliminary data.</text>
</comment>
<evidence type="ECO:0000313" key="3">
    <source>
        <dbReference type="EMBL" id="MYR30850.1"/>
    </source>
</evidence>
<dbReference type="InterPro" id="IPR011576">
    <property type="entry name" value="Pyridox_Oxase_N"/>
</dbReference>
<protein>
    <submittedName>
        <fullName evidence="3">Pyridoxamine 5'-phosphate oxidase</fullName>
    </submittedName>
</protein>
<dbReference type="AlphaFoldDB" id="A0A7K2ILJ7"/>
<organism evidence="3 4">
    <name type="scientific">Nocardiopsis alba</name>
    <dbReference type="NCBI Taxonomy" id="53437"/>
    <lineage>
        <taxon>Bacteria</taxon>
        <taxon>Bacillati</taxon>
        <taxon>Actinomycetota</taxon>
        <taxon>Actinomycetes</taxon>
        <taxon>Streptosporangiales</taxon>
        <taxon>Nocardiopsidaceae</taxon>
        <taxon>Nocardiopsis</taxon>
    </lineage>
</organism>
<dbReference type="EMBL" id="WWHY01000001">
    <property type="protein sequence ID" value="MYR30850.1"/>
    <property type="molecule type" value="Genomic_DNA"/>
</dbReference>
<name>A0A7K2ILJ7_9ACTN</name>
<accession>A0A7K2ILJ7</accession>
<dbReference type="Pfam" id="PF01243">
    <property type="entry name" value="PNPOx_N"/>
    <property type="match status" value="1"/>
</dbReference>
<dbReference type="RefSeq" id="WP_017535752.1">
    <property type="nucleotide sequence ID" value="NZ_BAZE01000016.1"/>
</dbReference>
<dbReference type="GO" id="GO:0016627">
    <property type="term" value="F:oxidoreductase activity, acting on the CH-CH group of donors"/>
    <property type="evidence" value="ECO:0007669"/>
    <property type="project" value="TreeGrafter"/>
</dbReference>
<keyword evidence="1" id="KW-0560">Oxidoreductase</keyword>
<gene>
    <name evidence="3" type="ORF">GTW20_00855</name>
</gene>
<evidence type="ECO:0000256" key="1">
    <source>
        <dbReference type="ARBA" id="ARBA00023002"/>
    </source>
</evidence>
<reference evidence="3 4" key="1">
    <citation type="journal article" date="2019" name="Nat. Commun.">
        <title>The antimicrobial potential of Streptomyces from insect microbiomes.</title>
        <authorList>
            <person name="Chevrette M.G."/>
            <person name="Carlson C.M."/>
            <person name="Ortega H.E."/>
            <person name="Thomas C."/>
            <person name="Ananiev G.E."/>
            <person name="Barns K.J."/>
            <person name="Book A.J."/>
            <person name="Cagnazzo J."/>
            <person name="Carlos C."/>
            <person name="Flanigan W."/>
            <person name="Grubbs K.J."/>
            <person name="Horn H.A."/>
            <person name="Hoffmann F.M."/>
            <person name="Klassen J.L."/>
            <person name="Knack J.J."/>
            <person name="Lewin G.R."/>
            <person name="McDonald B.R."/>
            <person name="Muller L."/>
            <person name="Melo W.G.P."/>
            <person name="Pinto-Tomas A.A."/>
            <person name="Schmitz A."/>
            <person name="Wendt-Pienkowski E."/>
            <person name="Wildman S."/>
            <person name="Zhao M."/>
            <person name="Zhang F."/>
            <person name="Bugni T.S."/>
            <person name="Andes D.R."/>
            <person name="Pupo M.T."/>
            <person name="Currie C.R."/>
        </authorList>
    </citation>
    <scope>NUCLEOTIDE SEQUENCE [LARGE SCALE GENOMIC DNA]</scope>
    <source>
        <strain evidence="3 4">SID5840</strain>
    </source>
</reference>
<sequence>MNDHRNPGSLPAPEHIRDRLAEDRNVWLCTSRADGSPHVVPVWFVHLGERWWIGASTRSVKVRNVLRDPRVSLALEDGDAPVVAQGRARVREDFPEEVIAAFHGRYDWDPRTPYGPDPRRSLLEVAVTRWLMAGSAPETTPNPG</sequence>
<dbReference type="GO" id="GO:0070967">
    <property type="term" value="F:coenzyme F420 binding"/>
    <property type="evidence" value="ECO:0007669"/>
    <property type="project" value="TreeGrafter"/>
</dbReference>
<dbReference type="Proteomes" id="UP000467124">
    <property type="component" value="Unassembled WGS sequence"/>
</dbReference>
<dbReference type="GO" id="GO:0005829">
    <property type="term" value="C:cytosol"/>
    <property type="evidence" value="ECO:0007669"/>
    <property type="project" value="TreeGrafter"/>
</dbReference>
<dbReference type="PANTHER" id="PTHR35176:SF6">
    <property type="entry name" value="HEME OXYGENASE HI_0854-RELATED"/>
    <property type="match status" value="1"/>
</dbReference>
<feature type="domain" description="Pyridoxamine 5'-phosphate oxidase N-terminal" evidence="2">
    <location>
        <begin position="13"/>
        <end position="131"/>
    </location>
</feature>
<dbReference type="PANTHER" id="PTHR35176">
    <property type="entry name" value="HEME OXYGENASE HI_0854-RELATED"/>
    <property type="match status" value="1"/>
</dbReference>
<dbReference type="InterPro" id="IPR012349">
    <property type="entry name" value="Split_barrel_FMN-bd"/>
</dbReference>
<dbReference type="GeneID" id="91394135"/>